<proteinExistence type="predicted"/>
<evidence type="ECO:0000259" key="4">
    <source>
        <dbReference type="Pfam" id="PF07859"/>
    </source>
</evidence>
<dbReference type="AlphaFoldDB" id="A0A813F7H5"/>
<evidence type="ECO:0000256" key="1">
    <source>
        <dbReference type="ARBA" id="ARBA00022801"/>
    </source>
</evidence>
<dbReference type="InterPro" id="IPR013094">
    <property type="entry name" value="AB_hydrolase_3"/>
</dbReference>
<feature type="compositionally biased region" description="Basic and acidic residues" evidence="3">
    <location>
        <begin position="451"/>
        <end position="461"/>
    </location>
</feature>
<dbReference type="Proteomes" id="UP000654075">
    <property type="component" value="Unassembled WGS sequence"/>
</dbReference>
<comment type="caution">
    <text evidence="5">The sequence shown here is derived from an EMBL/GenBank/DDBJ whole genome shotgun (WGS) entry which is preliminary data.</text>
</comment>
<feature type="region of interest" description="Disordered" evidence="3">
    <location>
        <begin position="243"/>
        <end position="268"/>
    </location>
</feature>
<protein>
    <recommendedName>
        <fullName evidence="4">Alpha/beta hydrolase fold-3 domain-containing protein</fullName>
    </recommendedName>
</protein>
<keyword evidence="2" id="KW-0175">Coiled coil</keyword>
<keyword evidence="1" id="KW-0378">Hydrolase</keyword>
<dbReference type="Gene3D" id="3.40.50.1820">
    <property type="entry name" value="alpha/beta hydrolase"/>
    <property type="match status" value="1"/>
</dbReference>
<dbReference type="GO" id="GO:0016787">
    <property type="term" value="F:hydrolase activity"/>
    <property type="evidence" value="ECO:0007669"/>
    <property type="project" value="UniProtKB-KW"/>
</dbReference>
<sequence length="593" mass="64217">MSRKGYYDEMSRTFEDIHVKRDRIHNEILEMLEERMDIEKQMEALKIEEVEGSRRAAGAAKEKASTERLLRQLEAGGATARAALRKMRLGDVSIEERVSTLRDDFRSSVLEGPQGSSSSVPGMAGATVVAVGYRRPPEARFPAAFQDAYAALCWVAEGLGWEPVSLAVAGAAAGGGLAAACCLRARGDGEAPSISLQILFYPWLDLRPNSQAMLALSEDDGAQMTQAEELEFFGELYAPSDYEAPKPSSEVDDEEDGHHQTAGADADFPGTEWMVDERASPLLAGSLLTMPRAFIAYAADDLLAKDSLLFADRLKFIFCICRDLWGMALPNTRTDQRPMPLWRRPAPSRAEHCAAAAEASELGLAAAERAEQLGGELRDAAAELRQLSAELLELSEANSAAGRRAERLGQESEAFAAACGQLRSELEASQAEASRRRSLAAGAEQSAAFERSAKGRAEARNEHLEAELAAAQGRLANRGTHVELLIREKERLWAQLERSRRRGGAEEPKAAPKAAAAVRPREATSLLRRPSSAAAPAVGQVDWERRVWHAQKALERERASHDQTREALLAASGSSCCASRATGSREVLANAGG</sequence>
<evidence type="ECO:0000313" key="5">
    <source>
        <dbReference type="EMBL" id="CAE8609190.1"/>
    </source>
</evidence>
<dbReference type="PANTHER" id="PTHR48081">
    <property type="entry name" value="AB HYDROLASE SUPERFAMILY PROTEIN C4A8.06C"/>
    <property type="match status" value="1"/>
</dbReference>
<feature type="compositionally biased region" description="Low complexity" evidence="3">
    <location>
        <begin position="567"/>
        <end position="585"/>
    </location>
</feature>
<feature type="domain" description="Alpha/beta hydrolase fold-3" evidence="4">
    <location>
        <begin position="123"/>
        <end position="315"/>
    </location>
</feature>
<feature type="region of interest" description="Disordered" evidence="3">
    <location>
        <begin position="554"/>
        <end position="593"/>
    </location>
</feature>
<dbReference type="Pfam" id="PF07859">
    <property type="entry name" value="Abhydrolase_3"/>
    <property type="match status" value="1"/>
</dbReference>
<gene>
    <name evidence="5" type="ORF">PGLA1383_LOCUS27032</name>
</gene>
<dbReference type="InterPro" id="IPR029058">
    <property type="entry name" value="AB_hydrolase_fold"/>
</dbReference>
<feature type="region of interest" description="Disordered" evidence="3">
    <location>
        <begin position="437"/>
        <end position="461"/>
    </location>
</feature>
<dbReference type="OrthoDB" id="428861at2759"/>
<name>A0A813F7H5_POLGL</name>
<dbReference type="SUPFAM" id="SSF53474">
    <property type="entry name" value="alpha/beta-Hydrolases"/>
    <property type="match status" value="1"/>
</dbReference>
<evidence type="ECO:0000313" key="6">
    <source>
        <dbReference type="Proteomes" id="UP000654075"/>
    </source>
</evidence>
<feature type="region of interest" description="Disordered" evidence="3">
    <location>
        <begin position="499"/>
        <end position="539"/>
    </location>
</feature>
<dbReference type="InterPro" id="IPR050300">
    <property type="entry name" value="GDXG_lipolytic_enzyme"/>
</dbReference>
<dbReference type="EMBL" id="CAJNNV010024254">
    <property type="protein sequence ID" value="CAE8609190.1"/>
    <property type="molecule type" value="Genomic_DNA"/>
</dbReference>
<feature type="coiled-coil region" evidence="2">
    <location>
        <begin position="370"/>
        <end position="404"/>
    </location>
</feature>
<reference evidence="5" key="1">
    <citation type="submission" date="2021-02" db="EMBL/GenBank/DDBJ databases">
        <authorList>
            <person name="Dougan E. K."/>
            <person name="Rhodes N."/>
            <person name="Thang M."/>
            <person name="Chan C."/>
        </authorList>
    </citation>
    <scope>NUCLEOTIDE SEQUENCE</scope>
</reference>
<keyword evidence="6" id="KW-1185">Reference proteome</keyword>
<organism evidence="5 6">
    <name type="scientific">Polarella glacialis</name>
    <name type="common">Dinoflagellate</name>
    <dbReference type="NCBI Taxonomy" id="89957"/>
    <lineage>
        <taxon>Eukaryota</taxon>
        <taxon>Sar</taxon>
        <taxon>Alveolata</taxon>
        <taxon>Dinophyceae</taxon>
        <taxon>Suessiales</taxon>
        <taxon>Suessiaceae</taxon>
        <taxon>Polarella</taxon>
    </lineage>
</organism>
<evidence type="ECO:0000256" key="3">
    <source>
        <dbReference type="SAM" id="MobiDB-lite"/>
    </source>
</evidence>
<accession>A0A813F7H5</accession>
<evidence type="ECO:0000256" key="2">
    <source>
        <dbReference type="SAM" id="Coils"/>
    </source>
</evidence>
<dbReference type="PANTHER" id="PTHR48081:SF8">
    <property type="entry name" value="ALPHA_BETA HYDROLASE FOLD-3 DOMAIN-CONTAINING PROTEIN-RELATED"/>
    <property type="match status" value="1"/>
</dbReference>
<feature type="compositionally biased region" description="Basic and acidic residues" evidence="3">
    <location>
        <begin position="554"/>
        <end position="565"/>
    </location>
</feature>
<feature type="coiled-coil region" evidence="2">
    <location>
        <begin position="21"/>
        <end position="48"/>
    </location>
</feature>